<name>A0A3A8B306_9RHOB</name>
<dbReference type="AlphaFoldDB" id="A0A3A8B306"/>
<dbReference type="Proteomes" id="UP000281128">
    <property type="component" value="Unassembled WGS sequence"/>
</dbReference>
<reference evidence="3 4" key="1">
    <citation type="submission" date="2018-09" db="EMBL/GenBank/DDBJ databases">
        <title>Roseovarius spongiae sp. nov., isolated from a marine sponge.</title>
        <authorList>
            <person name="Zhuang L."/>
            <person name="Luo L."/>
        </authorList>
    </citation>
    <scope>NUCLEOTIDE SEQUENCE [LARGE SCALE GENOMIC DNA]</scope>
    <source>
        <strain evidence="3 4">HN-E21</strain>
    </source>
</reference>
<dbReference type="InterPro" id="IPR010895">
    <property type="entry name" value="CHRD"/>
</dbReference>
<keyword evidence="1" id="KW-0732">Signal</keyword>
<evidence type="ECO:0000313" key="3">
    <source>
        <dbReference type="EMBL" id="RKF14662.1"/>
    </source>
</evidence>
<comment type="caution">
    <text evidence="3">The sequence shown here is derived from an EMBL/GenBank/DDBJ whole genome shotgun (WGS) entry which is preliminary data.</text>
</comment>
<feature type="chain" id="PRO_5017483726" evidence="1">
    <location>
        <begin position="24"/>
        <end position="140"/>
    </location>
</feature>
<dbReference type="OrthoDB" id="571052at2"/>
<proteinExistence type="predicted"/>
<dbReference type="EMBL" id="RAPE01000002">
    <property type="protein sequence ID" value="RKF14662.1"/>
    <property type="molecule type" value="Genomic_DNA"/>
</dbReference>
<dbReference type="RefSeq" id="WP_121165358.1">
    <property type="nucleotide sequence ID" value="NZ_RAPE01000002.1"/>
</dbReference>
<gene>
    <name evidence="3" type="ORF">D6850_07195</name>
</gene>
<dbReference type="Pfam" id="PF07452">
    <property type="entry name" value="CHRD"/>
    <property type="match status" value="1"/>
</dbReference>
<feature type="domain" description="CHRD" evidence="2">
    <location>
        <begin position="24"/>
        <end position="140"/>
    </location>
</feature>
<dbReference type="SMART" id="SM00754">
    <property type="entry name" value="CHRD"/>
    <property type="match status" value="1"/>
</dbReference>
<evidence type="ECO:0000256" key="1">
    <source>
        <dbReference type="SAM" id="SignalP"/>
    </source>
</evidence>
<organism evidence="3 4">
    <name type="scientific">Roseovarius spongiae</name>
    <dbReference type="NCBI Taxonomy" id="2320272"/>
    <lineage>
        <taxon>Bacteria</taxon>
        <taxon>Pseudomonadati</taxon>
        <taxon>Pseudomonadota</taxon>
        <taxon>Alphaproteobacteria</taxon>
        <taxon>Rhodobacterales</taxon>
        <taxon>Roseobacteraceae</taxon>
        <taxon>Roseovarius</taxon>
    </lineage>
</organism>
<protein>
    <submittedName>
        <fullName evidence="3">CHRD domain-containing protein</fullName>
    </submittedName>
</protein>
<evidence type="ECO:0000259" key="2">
    <source>
        <dbReference type="PROSITE" id="PS50933"/>
    </source>
</evidence>
<accession>A0A3A8B306</accession>
<evidence type="ECO:0000313" key="4">
    <source>
        <dbReference type="Proteomes" id="UP000281128"/>
    </source>
</evidence>
<dbReference type="PROSITE" id="PS50933">
    <property type="entry name" value="CHRD"/>
    <property type="match status" value="1"/>
</dbReference>
<feature type="signal peptide" evidence="1">
    <location>
        <begin position="1"/>
        <end position="23"/>
    </location>
</feature>
<keyword evidence="4" id="KW-1185">Reference proteome</keyword>
<sequence length="140" mass="14640">MFGITHTTATIAACAMLALPAYAEQMNFTADLSGQNEVPANDSAATGTADVAVDTDAMTVSWTVDVQDLSDDATAAHIHGPAGADENAAPVIDMSEAIMEGEAEITQDQIDALKDGKYYVNVHTEKFPKGEVRGQLAPAQ</sequence>